<accession>A0A409YU41</accession>
<dbReference type="OrthoDB" id="3063088at2759"/>
<feature type="compositionally biased region" description="Pro residues" evidence="1">
    <location>
        <begin position="20"/>
        <end position="30"/>
    </location>
</feature>
<comment type="caution">
    <text evidence="2">The sequence shown here is derived from an EMBL/GenBank/DDBJ whole genome shotgun (WGS) entry which is preliminary data.</text>
</comment>
<gene>
    <name evidence="2" type="ORF">CVT26_004532</name>
</gene>
<feature type="region of interest" description="Disordered" evidence="1">
    <location>
        <begin position="1"/>
        <end position="95"/>
    </location>
</feature>
<evidence type="ECO:0000313" key="2">
    <source>
        <dbReference type="EMBL" id="PPR06503.1"/>
    </source>
</evidence>
<protein>
    <submittedName>
        <fullName evidence="2">Uncharacterized protein</fullName>
    </submittedName>
</protein>
<feature type="compositionally biased region" description="Polar residues" evidence="1">
    <location>
        <begin position="60"/>
        <end position="83"/>
    </location>
</feature>
<name>A0A409YU41_9AGAR</name>
<sequence length="318" mass="35266">MSASLLKLRKAPNARSVPHGRPPPPHPPNLPELLARKVPPPPKRSFARVAAQAPKPAVPGSSTRGSVSQPQPLAQTGQAQAGSSKRKKASSYFTTDGPTRKQVLVTFPDVTRIPSLDLVAIMNMSNQQLRARNVPMQVLSIERAYDGWSMRCSTVPLQQALDIIRAVVFARVPNAESLQPWVGLPSSTSYLRIRDVPYYKRTPRSRDDKEARTSPSEVVAAMEASAAIKEHLFLKGSSTTATAYFNIWDSQSGSRAKELIGKPFMFRTQKLVIEAARANPGTPLCTRCWRGNHAAYERACKFWSHRFDCEWFVAKYAE</sequence>
<organism evidence="2 3">
    <name type="scientific">Gymnopilus dilepis</name>
    <dbReference type="NCBI Taxonomy" id="231916"/>
    <lineage>
        <taxon>Eukaryota</taxon>
        <taxon>Fungi</taxon>
        <taxon>Dikarya</taxon>
        <taxon>Basidiomycota</taxon>
        <taxon>Agaricomycotina</taxon>
        <taxon>Agaricomycetes</taxon>
        <taxon>Agaricomycetidae</taxon>
        <taxon>Agaricales</taxon>
        <taxon>Agaricineae</taxon>
        <taxon>Hymenogastraceae</taxon>
        <taxon>Gymnopilus</taxon>
    </lineage>
</organism>
<proteinExistence type="predicted"/>
<dbReference type="EMBL" id="NHYE01000304">
    <property type="protein sequence ID" value="PPR06503.1"/>
    <property type="molecule type" value="Genomic_DNA"/>
</dbReference>
<dbReference type="Proteomes" id="UP000284706">
    <property type="component" value="Unassembled WGS sequence"/>
</dbReference>
<dbReference type="InParanoid" id="A0A409YU41"/>
<dbReference type="AlphaFoldDB" id="A0A409YU41"/>
<feature type="non-terminal residue" evidence="2">
    <location>
        <position position="318"/>
    </location>
</feature>
<reference evidence="2 3" key="1">
    <citation type="journal article" date="2018" name="Evol. Lett.">
        <title>Horizontal gene cluster transfer increased hallucinogenic mushroom diversity.</title>
        <authorList>
            <person name="Reynolds H.T."/>
            <person name="Vijayakumar V."/>
            <person name="Gluck-Thaler E."/>
            <person name="Korotkin H.B."/>
            <person name="Matheny P.B."/>
            <person name="Slot J.C."/>
        </authorList>
    </citation>
    <scope>NUCLEOTIDE SEQUENCE [LARGE SCALE GENOMIC DNA]</scope>
    <source>
        <strain evidence="2 3">SRW20</strain>
    </source>
</reference>
<keyword evidence="3" id="KW-1185">Reference proteome</keyword>
<evidence type="ECO:0000256" key="1">
    <source>
        <dbReference type="SAM" id="MobiDB-lite"/>
    </source>
</evidence>
<evidence type="ECO:0000313" key="3">
    <source>
        <dbReference type="Proteomes" id="UP000284706"/>
    </source>
</evidence>